<dbReference type="Proteomes" id="UP000659084">
    <property type="component" value="Unassembled WGS sequence"/>
</dbReference>
<proteinExistence type="predicted"/>
<dbReference type="AlphaFoldDB" id="A0AAW3WN47"/>
<evidence type="ECO:0000313" key="1">
    <source>
        <dbReference type="EMBL" id="MBC3211987.1"/>
    </source>
</evidence>
<accession>A0AAW3WN47</accession>
<dbReference type="EMBL" id="JACNYO010000005">
    <property type="protein sequence ID" value="MBC3211987.1"/>
    <property type="molecule type" value="Genomic_DNA"/>
</dbReference>
<sequence length="171" mass="20202">MKKKQQDMVLSLMRGDITKEEFSDNFDQEKKSLNVYDIILKSANEHDSDSLELSMYIGFSFGFNEREKIINLFNKLLTENWHHQHEDIAKLLQKYKDPSSAAPLYKATGLYFKYLDLDDEYNAFYVKCIWALGDIRNKEAVNYLTILSNSDIGYIKENAKYQLMRIEEERN</sequence>
<protein>
    <recommendedName>
        <fullName evidence="3">HEAT repeat domain-containing protein</fullName>
    </recommendedName>
</protein>
<comment type="caution">
    <text evidence="1">The sequence shown here is derived from an EMBL/GenBank/DDBJ whole genome shotgun (WGS) entry which is preliminary data.</text>
</comment>
<dbReference type="RefSeq" id="WP_179252645.1">
    <property type="nucleotide sequence ID" value="NZ_JACBIV010000008.1"/>
</dbReference>
<organism evidence="1 2">
    <name type="scientific">Serratia fonticola</name>
    <dbReference type="NCBI Taxonomy" id="47917"/>
    <lineage>
        <taxon>Bacteria</taxon>
        <taxon>Pseudomonadati</taxon>
        <taxon>Pseudomonadota</taxon>
        <taxon>Gammaproteobacteria</taxon>
        <taxon>Enterobacterales</taxon>
        <taxon>Yersiniaceae</taxon>
        <taxon>Serratia</taxon>
    </lineage>
</organism>
<evidence type="ECO:0008006" key="3">
    <source>
        <dbReference type="Google" id="ProtNLM"/>
    </source>
</evidence>
<evidence type="ECO:0000313" key="2">
    <source>
        <dbReference type="Proteomes" id="UP000659084"/>
    </source>
</evidence>
<gene>
    <name evidence="1" type="ORF">H8J20_07535</name>
</gene>
<reference evidence="1" key="1">
    <citation type="submission" date="2020-08" db="EMBL/GenBank/DDBJ databases">
        <title>Food and environmental bacterial isolates.</title>
        <authorList>
            <person name="Richter L."/>
            <person name="Du Plessis E.M."/>
            <person name="Duvenage S."/>
            <person name="Allam M."/>
            <person name="Korsten L."/>
        </authorList>
    </citation>
    <scope>NUCLEOTIDE SEQUENCE</scope>
    <source>
        <strain evidence="1">UPMP2127</strain>
    </source>
</reference>
<name>A0AAW3WN47_SERFO</name>